<dbReference type="Gene3D" id="2.130.10.10">
    <property type="entry name" value="YVTN repeat-like/Quinoprotein amine dehydrogenase"/>
    <property type="match status" value="2"/>
</dbReference>
<evidence type="ECO:0000313" key="1">
    <source>
        <dbReference type="EMBL" id="BBH23738.1"/>
    </source>
</evidence>
<dbReference type="PANTHER" id="PTHR47199">
    <property type="entry name" value="PHOTOSYSTEM II STABILITY/ASSEMBLY FACTOR HCF136, CHLOROPLASTIC"/>
    <property type="match status" value="1"/>
</dbReference>
<organism evidence="1 2">
    <name type="scientific">Paenibacillus baekrokdamisoli</name>
    <dbReference type="NCBI Taxonomy" id="1712516"/>
    <lineage>
        <taxon>Bacteria</taxon>
        <taxon>Bacillati</taxon>
        <taxon>Bacillota</taxon>
        <taxon>Bacilli</taxon>
        <taxon>Bacillales</taxon>
        <taxon>Paenibacillaceae</taxon>
        <taxon>Paenibacillus</taxon>
    </lineage>
</organism>
<dbReference type="KEGG" id="pbk:Back11_50830"/>
<gene>
    <name evidence="1" type="ORF">Back11_50830</name>
</gene>
<protein>
    <submittedName>
        <fullName evidence="1">Uncharacterized protein</fullName>
    </submittedName>
</protein>
<keyword evidence="2" id="KW-1185">Reference proteome</keyword>
<dbReference type="RefSeq" id="WP_125663444.1">
    <property type="nucleotide sequence ID" value="NZ_AP019308.1"/>
</dbReference>
<dbReference type="AlphaFoldDB" id="A0A3G9JI41"/>
<dbReference type="EMBL" id="AP019308">
    <property type="protein sequence ID" value="BBH23738.1"/>
    <property type="molecule type" value="Genomic_DNA"/>
</dbReference>
<dbReference type="PANTHER" id="PTHR47199:SF2">
    <property type="entry name" value="PHOTOSYSTEM II STABILITY_ASSEMBLY FACTOR HCF136, CHLOROPLASTIC"/>
    <property type="match status" value="1"/>
</dbReference>
<evidence type="ECO:0000313" key="2">
    <source>
        <dbReference type="Proteomes" id="UP000275368"/>
    </source>
</evidence>
<proteinExistence type="predicted"/>
<reference evidence="1 2" key="1">
    <citation type="submission" date="2018-11" db="EMBL/GenBank/DDBJ databases">
        <title>Complete genome sequence of Paenibacillus baekrokdamisoli strain KCTC 33723.</title>
        <authorList>
            <person name="Kang S.W."/>
            <person name="Lee K.C."/>
            <person name="Kim K.K."/>
            <person name="Kim J.S."/>
            <person name="Kim D.S."/>
            <person name="Ko S.H."/>
            <person name="Yang S.H."/>
            <person name="Lee J.S."/>
        </authorList>
    </citation>
    <scope>NUCLEOTIDE SEQUENCE [LARGE SCALE GENOMIC DNA]</scope>
    <source>
        <strain evidence="1 2">KCTC 33723</strain>
    </source>
</reference>
<dbReference type="OrthoDB" id="2661955at2"/>
<dbReference type="InterPro" id="IPR015943">
    <property type="entry name" value="WD40/YVTN_repeat-like_dom_sf"/>
</dbReference>
<dbReference type="SUPFAM" id="SSF110296">
    <property type="entry name" value="Oligoxyloglucan reducing end-specific cellobiohydrolase"/>
    <property type="match status" value="2"/>
</dbReference>
<accession>A0A3G9JI41</accession>
<sequence length="385" mass="40190">MRKKGLALLGVMTLSTTLFAGIGSSTADNVSAAAAQTTGCRTDNHDLSLKTLADTGVAHFQAIQFLSSKVGRAAGNGFMIGTSDGGCHWQAIQSNGTYSFNQIQFLTNAVGYALAQTDSTKPNVLLHTANGGSTFKTIATGGNAFNRIEFFSQQVGFGFTQAFTFKTTNGSQTWTKVSTPPNTRYAHFTTVDKGWIITLRPGIGYEVKQTTNGGRTWTNKLTVNSPATSGGMIYGTDSSNVWVVLNGDSGMSQTSYSVYHTMNAGASWKQIISNSTAGGGPAPGPKVEGLKGPAGAPQDMQVIGNKAAYLAASSGALDKVGIGRSLDNGKTWKNFAGVPGYGGRLSFPTTTTGWIATTSSAPGGIYGTTDGGVTWVKKFSFPEIK</sequence>
<name>A0A3G9JI41_9BACL</name>
<dbReference type="Proteomes" id="UP000275368">
    <property type="component" value="Chromosome"/>
</dbReference>